<keyword evidence="3" id="KW-1185">Reference proteome</keyword>
<dbReference type="InterPro" id="IPR045087">
    <property type="entry name" value="Cu-oxidase_fam"/>
</dbReference>
<feature type="domain" description="Plastocyanin-like" evidence="1">
    <location>
        <begin position="133"/>
        <end position="206"/>
    </location>
</feature>
<dbReference type="Pfam" id="PF07732">
    <property type="entry name" value="Cu-oxidase_3"/>
    <property type="match status" value="1"/>
</dbReference>
<protein>
    <submittedName>
        <fullName evidence="2">FtsP/CotA-like multicopper oxidase with cupredoxin domain</fullName>
    </submittedName>
</protein>
<dbReference type="AlphaFoldDB" id="A0A7W9ZCZ3"/>
<dbReference type="InterPro" id="IPR008972">
    <property type="entry name" value="Cupredoxin"/>
</dbReference>
<name>A0A7W9ZCZ3_NOVIT</name>
<evidence type="ECO:0000313" key="2">
    <source>
        <dbReference type="EMBL" id="MBB6209201.1"/>
    </source>
</evidence>
<accession>A0A7W9ZCZ3</accession>
<dbReference type="Proteomes" id="UP000544872">
    <property type="component" value="Unassembled WGS sequence"/>
</dbReference>
<dbReference type="PANTHER" id="PTHR11709">
    <property type="entry name" value="MULTI-COPPER OXIDASE"/>
    <property type="match status" value="1"/>
</dbReference>
<evidence type="ECO:0000313" key="3">
    <source>
        <dbReference type="Proteomes" id="UP000544872"/>
    </source>
</evidence>
<dbReference type="SUPFAM" id="SSF49503">
    <property type="entry name" value="Cupredoxins"/>
    <property type="match status" value="1"/>
</dbReference>
<dbReference type="InterPro" id="IPR011707">
    <property type="entry name" value="Cu-oxidase-like_N"/>
</dbReference>
<dbReference type="Gene3D" id="2.60.40.420">
    <property type="entry name" value="Cupredoxins - blue copper proteins"/>
    <property type="match status" value="1"/>
</dbReference>
<gene>
    <name evidence="2" type="ORF">FHS48_000582</name>
</gene>
<dbReference type="GO" id="GO:0016491">
    <property type="term" value="F:oxidoreductase activity"/>
    <property type="evidence" value="ECO:0007669"/>
    <property type="project" value="TreeGrafter"/>
</dbReference>
<proteinExistence type="predicted"/>
<organism evidence="2 3">
    <name type="scientific">Novispirillum itersonii</name>
    <name type="common">Aquaspirillum itersonii</name>
    <dbReference type="NCBI Taxonomy" id="189"/>
    <lineage>
        <taxon>Bacteria</taxon>
        <taxon>Pseudomonadati</taxon>
        <taxon>Pseudomonadota</taxon>
        <taxon>Alphaproteobacteria</taxon>
        <taxon>Rhodospirillales</taxon>
        <taxon>Novispirillaceae</taxon>
        <taxon>Novispirillum</taxon>
    </lineage>
</organism>
<reference evidence="2 3" key="1">
    <citation type="submission" date="2020-08" db="EMBL/GenBank/DDBJ databases">
        <title>Genomic Encyclopedia of Type Strains, Phase IV (KMG-IV): sequencing the most valuable type-strain genomes for metagenomic binning, comparative biology and taxonomic classification.</title>
        <authorList>
            <person name="Goeker M."/>
        </authorList>
    </citation>
    <scope>NUCLEOTIDE SEQUENCE [LARGE SCALE GENOMIC DNA]</scope>
    <source>
        <strain evidence="2 3">DSM 11590</strain>
    </source>
</reference>
<sequence length="277" mass="29422">MAVALLILTVAGCAPARQTHGVSLAPKPEAVTASGKPGCAQGPLNAEEWGGQPFRPAPVLRSRNGTLTSDLVVDYHSSEIAGCQTHLRGYDGALVGRTLRVRPGETLSITLRNQLLPDGVPEPDDVNTPHNFNTTNFHSHGLHVSPAGNADNVLRLMPPQSESLVEIHVPQDHPTGTFWYHSHVHGSTALQVSSGMAGAIIVENPDDPRSLDSVPEIRAAKDQVLLLQQISYDANGEIENYDQFGPGAGRNQAACQPSTVRLCRCLSCTPARCSVGA</sequence>
<dbReference type="GO" id="GO:0005507">
    <property type="term" value="F:copper ion binding"/>
    <property type="evidence" value="ECO:0007669"/>
    <property type="project" value="InterPro"/>
</dbReference>
<evidence type="ECO:0000259" key="1">
    <source>
        <dbReference type="Pfam" id="PF07732"/>
    </source>
</evidence>
<dbReference type="RefSeq" id="WP_184261216.1">
    <property type="nucleotide sequence ID" value="NZ_JACIIX010000001.1"/>
</dbReference>
<dbReference type="PANTHER" id="PTHR11709:SF518">
    <property type="entry name" value="MULTICOPPER OXIDASE"/>
    <property type="match status" value="1"/>
</dbReference>
<dbReference type="EMBL" id="JACIIX010000001">
    <property type="protein sequence ID" value="MBB6209201.1"/>
    <property type="molecule type" value="Genomic_DNA"/>
</dbReference>
<dbReference type="CDD" id="cd13853">
    <property type="entry name" value="CuRO_1_Tth-MCO_like"/>
    <property type="match status" value="1"/>
</dbReference>
<comment type="caution">
    <text evidence="2">The sequence shown here is derived from an EMBL/GenBank/DDBJ whole genome shotgun (WGS) entry which is preliminary data.</text>
</comment>